<dbReference type="Proteomes" id="UP000095746">
    <property type="component" value="Unassembled WGS sequence"/>
</dbReference>
<reference evidence="2 3" key="1">
    <citation type="submission" date="2015-09" db="EMBL/GenBank/DDBJ databases">
        <authorList>
            <consortium name="Pathogen Informatics"/>
        </authorList>
    </citation>
    <scope>NUCLEOTIDE SEQUENCE [LARGE SCALE GENOMIC DNA]</scope>
    <source>
        <strain evidence="2 3">2789STDY5608854</strain>
    </source>
</reference>
<accession>A0A174UGX4</accession>
<dbReference type="EMBL" id="CYZT01000778">
    <property type="protein sequence ID" value="CUQ21532.1"/>
    <property type="molecule type" value="Genomic_DNA"/>
</dbReference>
<name>A0A174UGX4_FLAPL</name>
<proteinExistence type="predicted"/>
<sequence>MVNEPLGGGKDHIGGQGQIALPPGGLVGPVPVAVVDHTPVGHLVQQVDVLRRGAPQQRLLEPVVLHLAADKLTQFAVVKAEQEAVPLLRLQYRGEGADRQAGAYPAARLSGVFSRRLEQEYLGVPHAGHKLLGAGGDSAPGVSRQAENLSHVPHLSSSIRAVSLLRRSTWRSRSTPPERKASSPMRAQAASMWARRASSVTSSSPV</sequence>
<evidence type="ECO:0000313" key="3">
    <source>
        <dbReference type="Proteomes" id="UP000095746"/>
    </source>
</evidence>
<protein>
    <submittedName>
        <fullName evidence="2">Uncharacterized protein</fullName>
    </submittedName>
</protein>
<dbReference type="AlphaFoldDB" id="A0A174UGX4"/>
<organism evidence="2 3">
    <name type="scientific">Flavonifractor plautii</name>
    <name type="common">Fusobacterium plautii</name>
    <dbReference type="NCBI Taxonomy" id="292800"/>
    <lineage>
        <taxon>Bacteria</taxon>
        <taxon>Bacillati</taxon>
        <taxon>Bacillota</taxon>
        <taxon>Clostridia</taxon>
        <taxon>Eubacteriales</taxon>
        <taxon>Oscillospiraceae</taxon>
        <taxon>Flavonifractor</taxon>
    </lineage>
</organism>
<gene>
    <name evidence="2" type="ORF">ERS852411_04115</name>
</gene>
<feature type="region of interest" description="Disordered" evidence="1">
    <location>
        <begin position="168"/>
        <end position="206"/>
    </location>
</feature>
<evidence type="ECO:0000256" key="1">
    <source>
        <dbReference type="SAM" id="MobiDB-lite"/>
    </source>
</evidence>
<evidence type="ECO:0000313" key="2">
    <source>
        <dbReference type="EMBL" id="CUQ21532.1"/>
    </source>
</evidence>